<dbReference type="Gene3D" id="1.10.8.50">
    <property type="match status" value="1"/>
</dbReference>
<name>A0A455RGT1_9STRA</name>
<keyword evidence="3 4" id="KW-0687">Ribonucleoprotein</keyword>
<dbReference type="GO" id="GO:0005739">
    <property type="term" value="C:mitochondrion"/>
    <property type="evidence" value="ECO:0007669"/>
    <property type="project" value="TreeGrafter"/>
</dbReference>
<dbReference type="EMBL" id="AP019363">
    <property type="protein sequence ID" value="BBH43085.1"/>
    <property type="molecule type" value="Genomic_DNA"/>
</dbReference>
<dbReference type="PROSITE" id="PS50159">
    <property type="entry name" value="RIBOSOMAL_S13_2"/>
    <property type="match status" value="1"/>
</dbReference>
<dbReference type="Pfam" id="PF00416">
    <property type="entry name" value="Ribosomal_S13"/>
    <property type="match status" value="1"/>
</dbReference>
<evidence type="ECO:0000256" key="4">
    <source>
        <dbReference type="RuleBase" id="RU003830"/>
    </source>
</evidence>
<organism evidence="6">
    <name type="scientific">Spumella sp. NIES-1846</name>
    <dbReference type="NCBI Taxonomy" id="2490549"/>
    <lineage>
        <taxon>Eukaryota</taxon>
        <taxon>Sar</taxon>
        <taxon>Stramenopiles</taxon>
        <taxon>Ochrophyta</taxon>
        <taxon>Chrysophyceae</taxon>
        <taxon>Chromulinales</taxon>
        <taxon>Chromulinaceae</taxon>
        <taxon>Spumella</taxon>
    </lineage>
</organism>
<dbReference type="SUPFAM" id="SSF46946">
    <property type="entry name" value="S13-like H2TH domain"/>
    <property type="match status" value="1"/>
</dbReference>
<geneLocation type="plastid" evidence="6"/>
<dbReference type="InterPro" id="IPR027437">
    <property type="entry name" value="Rbsml_uS13_C"/>
</dbReference>
<dbReference type="InterPro" id="IPR001892">
    <property type="entry name" value="Ribosomal_uS13"/>
</dbReference>
<dbReference type="InterPro" id="IPR018269">
    <property type="entry name" value="Ribosomal_uS13_CS"/>
</dbReference>
<dbReference type="PANTHER" id="PTHR10871">
    <property type="entry name" value="30S RIBOSOMAL PROTEIN S13/40S RIBOSOMAL PROTEIN S18"/>
    <property type="match status" value="1"/>
</dbReference>
<accession>A0A455RGT1</accession>
<evidence type="ECO:0000313" key="6">
    <source>
        <dbReference type="EMBL" id="BBH43085.1"/>
    </source>
</evidence>
<dbReference type="FunFam" id="1.10.8.50:FF:000001">
    <property type="entry name" value="30S ribosomal protein S13"/>
    <property type="match status" value="1"/>
</dbReference>
<sequence>MDINKILGVNLKNNKQIWIALTQIFGIGKTTSLKILKTLKINSTLKVEVLSIKNYLSLVKFLETKNYILEGNLKRLIYLHIQNLIDIKSYRGIRHEKNLPVRGQRTRTNAKTQKKLRKSKKK</sequence>
<evidence type="ECO:0000256" key="1">
    <source>
        <dbReference type="ARBA" id="ARBA00008080"/>
    </source>
</evidence>
<proteinExistence type="inferred from homology"/>
<dbReference type="HAMAP" id="MF_01315">
    <property type="entry name" value="Ribosomal_uS13"/>
    <property type="match status" value="1"/>
</dbReference>
<reference evidence="6" key="1">
    <citation type="journal article" date="2019" name="Proc. Natl. Acad. Sci. U.S.A.">
        <title>Principles of plastid reductive evolution illuminated by nonphotosynthetic chrysophytes.</title>
        <authorList>
            <person name="Dorrell R.G."/>
            <person name="Azuma T."/>
            <person name="Nomura M."/>
            <person name="Audren de Kerdre G."/>
            <person name="Paoli L."/>
            <person name="Yang S."/>
            <person name="Bowler C."/>
            <person name="Ishii K."/>
            <person name="Miyashita H."/>
            <person name="Gile G.H."/>
            <person name="Kamikawa R."/>
        </authorList>
    </citation>
    <scope>NUCLEOTIDE SEQUENCE</scope>
    <source>
        <strain evidence="6">NIES-1846</strain>
    </source>
</reference>
<dbReference type="AlphaFoldDB" id="A0A455RGT1"/>
<dbReference type="PROSITE" id="PS00646">
    <property type="entry name" value="RIBOSOMAL_S13_1"/>
    <property type="match status" value="1"/>
</dbReference>
<dbReference type="GO" id="GO:0015935">
    <property type="term" value="C:small ribosomal subunit"/>
    <property type="evidence" value="ECO:0007669"/>
    <property type="project" value="TreeGrafter"/>
</dbReference>
<protein>
    <submittedName>
        <fullName evidence="6">Ribosomal protein S13</fullName>
    </submittedName>
</protein>
<dbReference type="PANTHER" id="PTHR10871:SF1">
    <property type="entry name" value="SMALL RIBOSOMAL SUBUNIT PROTEIN US13M"/>
    <property type="match status" value="1"/>
</dbReference>
<evidence type="ECO:0000256" key="5">
    <source>
        <dbReference type="SAM" id="MobiDB-lite"/>
    </source>
</evidence>
<keyword evidence="2 4" id="KW-0689">Ribosomal protein</keyword>
<dbReference type="GO" id="GO:0003735">
    <property type="term" value="F:structural constituent of ribosome"/>
    <property type="evidence" value="ECO:0007669"/>
    <property type="project" value="InterPro"/>
</dbReference>
<comment type="similarity">
    <text evidence="1 4">Belongs to the universal ribosomal protein uS13 family.</text>
</comment>
<dbReference type="GO" id="GO:0006412">
    <property type="term" value="P:translation"/>
    <property type="evidence" value="ECO:0007669"/>
    <property type="project" value="InterPro"/>
</dbReference>
<dbReference type="InterPro" id="IPR010979">
    <property type="entry name" value="Ribosomal_uS13-like_H2TH"/>
</dbReference>
<dbReference type="GO" id="GO:0003723">
    <property type="term" value="F:RNA binding"/>
    <property type="evidence" value="ECO:0007669"/>
    <property type="project" value="InterPro"/>
</dbReference>
<evidence type="ECO:0000256" key="3">
    <source>
        <dbReference type="ARBA" id="ARBA00023274"/>
    </source>
</evidence>
<keyword evidence="6" id="KW-0934">Plastid</keyword>
<evidence type="ECO:0000256" key="2">
    <source>
        <dbReference type="ARBA" id="ARBA00022980"/>
    </source>
</evidence>
<feature type="compositionally biased region" description="Basic residues" evidence="5">
    <location>
        <begin position="112"/>
        <end position="122"/>
    </location>
</feature>
<feature type="region of interest" description="Disordered" evidence="5">
    <location>
        <begin position="98"/>
        <end position="122"/>
    </location>
</feature>
<gene>
    <name evidence="6" type="primary">rps13</name>
</gene>
<dbReference type="Gene3D" id="4.10.910.10">
    <property type="entry name" value="30s ribosomal protein s13, domain 2"/>
    <property type="match status" value="1"/>
</dbReference>
<dbReference type="PIRSF" id="PIRSF002134">
    <property type="entry name" value="Ribosomal_S13"/>
    <property type="match status" value="1"/>
</dbReference>